<dbReference type="Proteomes" id="UP000287188">
    <property type="component" value="Unassembled WGS sequence"/>
</dbReference>
<dbReference type="Pfam" id="PF06803">
    <property type="entry name" value="DUF1232"/>
    <property type="match status" value="1"/>
</dbReference>
<reference evidence="8" key="1">
    <citation type="submission" date="2018-12" db="EMBL/GenBank/DDBJ databases">
        <title>Tengunoibacter tsumagoiensis gen. nov., sp. nov., Dictyobacter kobayashii sp. nov., D. alpinus sp. nov., and D. joshuensis sp. nov. and description of Dictyobacteraceae fam. nov. within the order Ktedonobacterales isolated from Tengu-no-mugimeshi.</title>
        <authorList>
            <person name="Wang C.M."/>
            <person name="Zheng Y."/>
            <person name="Sakai Y."/>
            <person name="Toyoda A."/>
            <person name="Minakuchi Y."/>
            <person name="Abe K."/>
            <person name="Yokota A."/>
            <person name="Yabe S."/>
        </authorList>
    </citation>
    <scope>NUCLEOTIDE SEQUENCE [LARGE SCALE GENOMIC DNA]</scope>
    <source>
        <strain evidence="8">Uno11</strain>
    </source>
</reference>
<accession>A0A402AY26</accession>
<evidence type="ECO:0000259" key="6">
    <source>
        <dbReference type="Pfam" id="PF06803"/>
    </source>
</evidence>
<dbReference type="GO" id="GO:0012505">
    <property type="term" value="C:endomembrane system"/>
    <property type="evidence" value="ECO:0007669"/>
    <property type="project" value="UniProtKB-SubCell"/>
</dbReference>
<name>A0A402AY26_9CHLR</name>
<proteinExistence type="predicted"/>
<comment type="subcellular location">
    <subcellularLocation>
        <location evidence="1">Endomembrane system</location>
        <topology evidence="1">Multi-pass membrane protein</topology>
    </subcellularLocation>
</comment>
<dbReference type="InterPro" id="IPR010652">
    <property type="entry name" value="DUF1232"/>
</dbReference>
<dbReference type="RefSeq" id="WP_218032235.1">
    <property type="nucleotide sequence ID" value="NZ_BIFS01000002.1"/>
</dbReference>
<evidence type="ECO:0000313" key="7">
    <source>
        <dbReference type="EMBL" id="GCE24030.1"/>
    </source>
</evidence>
<evidence type="ECO:0000256" key="4">
    <source>
        <dbReference type="ARBA" id="ARBA00023136"/>
    </source>
</evidence>
<evidence type="ECO:0000256" key="1">
    <source>
        <dbReference type="ARBA" id="ARBA00004127"/>
    </source>
</evidence>
<feature type="transmembrane region" description="Helical" evidence="5">
    <location>
        <begin position="115"/>
        <end position="139"/>
    </location>
</feature>
<organism evidence="7 8">
    <name type="scientific">Dictyobacter kobayashii</name>
    <dbReference type="NCBI Taxonomy" id="2014872"/>
    <lineage>
        <taxon>Bacteria</taxon>
        <taxon>Bacillati</taxon>
        <taxon>Chloroflexota</taxon>
        <taxon>Ktedonobacteria</taxon>
        <taxon>Ktedonobacterales</taxon>
        <taxon>Dictyobacteraceae</taxon>
        <taxon>Dictyobacter</taxon>
    </lineage>
</organism>
<keyword evidence="3 5" id="KW-1133">Transmembrane helix</keyword>
<keyword evidence="8" id="KW-1185">Reference proteome</keyword>
<dbReference type="AlphaFoldDB" id="A0A402AY26"/>
<dbReference type="EMBL" id="BIFS01000002">
    <property type="protein sequence ID" value="GCE24030.1"/>
    <property type="molecule type" value="Genomic_DNA"/>
</dbReference>
<protein>
    <submittedName>
        <fullName evidence="7">Membrane protein</fullName>
    </submittedName>
</protein>
<feature type="domain" description="DUF1232" evidence="6">
    <location>
        <begin position="47"/>
        <end position="81"/>
    </location>
</feature>
<sequence length="141" mass="16454">MPDVIEEKKTADRRFQDWKRRVRLLKREIYALYFAYKDPRVPWYSRLFTACVIGYALSPLDLIPDFIPVLGLVDDLLLLPLGIYLALKMIPEPVLLESRQRADILLAEGRPVNRVAAAVIIAIWLLCALLVSWLIYHFFFH</sequence>
<evidence type="ECO:0000256" key="3">
    <source>
        <dbReference type="ARBA" id="ARBA00022989"/>
    </source>
</evidence>
<gene>
    <name evidence="7" type="ORF">KDK_78300</name>
</gene>
<evidence type="ECO:0000313" key="8">
    <source>
        <dbReference type="Proteomes" id="UP000287188"/>
    </source>
</evidence>
<keyword evidence="2 5" id="KW-0812">Transmembrane</keyword>
<evidence type="ECO:0000256" key="2">
    <source>
        <dbReference type="ARBA" id="ARBA00022692"/>
    </source>
</evidence>
<keyword evidence="4 5" id="KW-0472">Membrane</keyword>
<comment type="caution">
    <text evidence="7">The sequence shown here is derived from an EMBL/GenBank/DDBJ whole genome shotgun (WGS) entry which is preliminary data.</text>
</comment>
<evidence type="ECO:0000256" key="5">
    <source>
        <dbReference type="SAM" id="Phobius"/>
    </source>
</evidence>